<dbReference type="Proteomes" id="UP001138709">
    <property type="component" value="Unassembled WGS sequence"/>
</dbReference>
<reference evidence="2" key="2">
    <citation type="journal article" date="2021" name="Syst. Appl. Microbiol.">
        <title>Roseomonas hellenica sp. nov., isolated from roots of wild-growing Alkanna tinctoria.</title>
        <authorList>
            <person name="Rat A."/>
            <person name="Naranjo H.D."/>
            <person name="Lebbe L."/>
            <person name="Cnockaert M."/>
            <person name="Krigas N."/>
            <person name="Grigoriadou K."/>
            <person name="Maloupa E."/>
            <person name="Willems A."/>
        </authorList>
    </citation>
    <scope>NUCLEOTIDE SEQUENCE</scope>
    <source>
        <strain evidence="2">LMG 31228</strain>
    </source>
</reference>
<evidence type="ECO:0000313" key="3">
    <source>
        <dbReference type="Proteomes" id="UP001138709"/>
    </source>
</evidence>
<dbReference type="EMBL" id="JAAEDL010000022">
    <property type="protein sequence ID" value="MBR0682748.1"/>
    <property type="molecule type" value="Genomic_DNA"/>
</dbReference>
<keyword evidence="3" id="KW-1185">Reference proteome</keyword>
<reference evidence="2" key="1">
    <citation type="submission" date="2020-01" db="EMBL/GenBank/DDBJ databases">
        <authorList>
            <person name="Rat A."/>
        </authorList>
    </citation>
    <scope>NUCLEOTIDE SEQUENCE</scope>
    <source>
        <strain evidence="2">LMG 31228</strain>
    </source>
</reference>
<dbReference type="AlphaFoldDB" id="A0A9X9XGB2"/>
<dbReference type="RefSeq" id="WP_211848285.1">
    <property type="nucleotide sequence ID" value="NZ_JAAEDL010000022.1"/>
</dbReference>
<feature type="transmembrane region" description="Helical" evidence="1">
    <location>
        <begin position="20"/>
        <end position="41"/>
    </location>
</feature>
<evidence type="ECO:0000256" key="1">
    <source>
        <dbReference type="SAM" id="Phobius"/>
    </source>
</evidence>
<proteinExistence type="predicted"/>
<evidence type="ECO:0000313" key="2">
    <source>
        <dbReference type="EMBL" id="MBR0682748.1"/>
    </source>
</evidence>
<accession>A0A9X9XGB2</accession>
<protein>
    <submittedName>
        <fullName evidence="2">Uncharacterized protein</fullName>
    </submittedName>
</protein>
<gene>
    <name evidence="2" type="ORF">GXW74_19810</name>
</gene>
<keyword evidence="1" id="KW-0472">Membrane</keyword>
<sequence length="118" mass="12834">MAPKLKEAAEGVVQNVLLTAIARLTMAIGVPVMLAAGAWAVNEIQGHDRRLGRVETEKAELIRRLAEVERRGSEESARQAARFATIEAALAGLSAQQAATLRSVERIERYLDQRSGAR</sequence>
<keyword evidence="1" id="KW-0812">Transmembrane</keyword>
<organism evidence="2 3">
    <name type="scientific">Neoroseomonas eburnea</name>
    <dbReference type="NCBI Taxonomy" id="1346889"/>
    <lineage>
        <taxon>Bacteria</taxon>
        <taxon>Pseudomonadati</taxon>
        <taxon>Pseudomonadota</taxon>
        <taxon>Alphaproteobacteria</taxon>
        <taxon>Acetobacterales</taxon>
        <taxon>Acetobacteraceae</taxon>
        <taxon>Neoroseomonas</taxon>
    </lineage>
</organism>
<comment type="caution">
    <text evidence="2">The sequence shown here is derived from an EMBL/GenBank/DDBJ whole genome shotgun (WGS) entry which is preliminary data.</text>
</comment>
<keyword evidence="1" id="KW-1133">Transmembrane helix</keyword>
<name>A0A9X9XGB2_9PROT</name>